<keyword evidence="4" id="KW-1185">Reference proteome</keyword>
<organism evidence="3 4">
    <name type="scientific">Hypsizygus marmoreus</name>
    <name type="common">White beech mushroom</name>
    <name type="synonym">Agaricus marmoreus</name>
    <dbReference type="NCBI Taxonomy" id="39966"/>
    <lineage>
        <taxon>Eukaryota</taxon>
        <taxon>Fungi</taxon>
        <taxon>Dikarya</taxon>
        <taxon>Basidiomycota</taxon>
        <taxon>Agaricomycotina</taxon>
        <taxon>Agaricomycetes</taxon>
        <taxon>Agaricomycetidae</taxon>
        <taxon>Agaricales</taxon>
        <taxon>Tricholomatineae</taxon>
        <taxon>Lyophyllaceae</taxon>
        <taxon>Hypsizygus</taxon>
    </lineage>
</organism>
<name>A0A369JLE6_HYPMA</name>
<feature type="region of interest" description="Disordered" evidence="1">
    <location>
        <begin position="124"/>
        <end position="167"/>
    </location>
</feature>
<proteinExistence type="predicted"/>
<feature type="region of interest" description="Disordered" evidence="1">
    <location>
        <begin position="37"/>
        <end position="74"/>
    </location>
</feature>
<evidence type="ECO:0000313" key="3">
    <source>
        <dbReference type="EMBL" id="RDB19616.1"/>
    </source>
</evidence>
<reference evidence="3" key="1">
    <citation type="submission" date="2018-04" db="EMBL/GenBank/DDBJ databases">
        <title>Whole genome sequencing of Hypsizygus marmoreus.</title>
        <authorList>
            <person name="Choi I.-G."/>
            <person name="Min B."/>
            <person name="Kim J.-G."/>
            <person name="Kim S."/>
            <person name="Oh Y.-L."/>
            <person name="Kong W.-S."/>
            <person name="Park H."/>
            <person name="Jeong J."/>
            <person name="Song E.-S."/>
        </authorList>
    </citation>
    <scope>NUCLEOTIDE SEQUENCE [LARGE SCALE GENOMIC DNA]</scope>
    <source>
        <strain evidence="3">51987-8</strain>
    </source>
</reference>
<sequence>MTPLLPSASLPASRLLVLCFFNSVLISLSPTLSLSHDPSRSTQFPFPPPSIRNNDAAMSPAISTQDSPKTRPQHMPDGCALYTNTAATTSTRRLKMPSHLTHYHRRRDACKFYQIHAEHLLPPLKALQPPSNDPNDPENHQQQAQSLSERPARAIKPPRSTLRAHTPPIRAPTTAARLQSSAHIVRRAQLEWLGKQRTRSVNLNYLFVPNLTWPNQNDCAQGFIAPCESTKSTHNG</sequence>
<evidence type="ECO:0000256" key="1">
    <source>
        <dbReference type="SAM" id="MobiDB-lite"/>
    </source>
</evidence>
<keyword evidence="2" id="KW-0732">Signal</keyword>
<feature type="compositionally biased region" description="Polar residues" evidence="1">
    <location>
        <begin position="129"/>
        <end position="148"/>
    </location>
</feature>
<gene>
    <name evidence="3" type="ORF">Hypma_013306</name>
</gene>
<evidence type="ECO:0000313" key="4">
    <source>
        <dbReference type="Proteomes" id="UP000076154"/>
    </source>
</evidence>
<protein>
    <submittedName>
        <fullName evidence="3">Uncharacterized protein</fullName>
    </submittedName>
</protein>
<accession>A0A369JLE6</accession>
<dbReference type="InParanoid" id="A0A369JLE6"/>
<dbReference type="Proteomes" id="UP000076154">
    <property type="component" value="Unassembled WGS sequence"/>
</dbReference>
<feature type="signal peptide" evidence="2">
    <location>
        <begin position="1"/>
        <end position="35"/>
    </location>
</feature>
<dbReference type="AlphaFoldDB" id="A0A369JLE6"/>
<evidence type="ECO:0000256" key="2">
    <source>
        <dbReference type="SAM" id="SignalP"/>
    </source>
</evidence>
<dbReference type="EMBL" id="LUEZ02000077">
    <property type="protein sequence ID" value="RDB19616.1"/>
    <property type="molecule type" value="Genomic_DNA"/>
</dbReference>
<comment type="caution">
    <text evidence="3">The sequence shown here is derived from an EMBL/GenBank/DDBJ whole genome shotgun (WGS) entry which is preliminary data.</text>
</comment>
<feature type="chain" id="PRO_5016655423" evidence="2">
    <location>
        <begin position="36"/>
        <end position="236"/>
    </location>
</feature>